<keyword evidence="1" id="KW-0472">Membrane</keyword>
<evidence type="ECO:0000313" key="2">
    <source>
        <dbReference type="EMBL" id="MDQ0485286.1"/>
    </source>
</evidence>
<proteinExistence type="predicted"/>
<reference evidence="2 3" key="1">
    <citation type="submission" date="2023-07" db="EMBL/GenBank/DDBJ databases">
        <title>Genomic Encyclopedia of Type Strains, Phase IV (KMG-IV): sequencing the most valuable type-strain genomes for metagenomic binning, comparative biology and taxonomic classification.</title>
        <authorList>
            <person name="Goeker M."/>
        </authorList>
    </citation>
    <scope>NUCLEOTIDE SEQUENCE [LARGE SCALE GENOMIC DNA]</scope>
    <source>
        <strain evidence="2 3">DSM 40573</strain>
    </source>
</reference>
<accession>A0ABU0K7E4</accession>
<feature type="transmembrane region" description="Helical" evidence="1">
    <location>
        <begin position="12"/>
        <end position="30"/>
    </location>
</feature>
<evidence type="ECO:0000256" key="1">
    <source>
        <dbReference type="SAM" id="Phobius"/>
    </source>
</evidence>
<organism evidence="2 3">
    <name type="scientific">Streptomyces thermodiastaticus</name>
    <dbReference type="NCBI Taxonomy" id="44061"/>
    <lineage>
        <taxon>Bacteria</taxon>
        <taxon>Bacillati</taxon>
        <taxon>Actinomycetota</taxon>
        <taxon>Actinomycetes</taxon>
        <taxon>Kitasatosporales</taxon>
        <taxon>Streptomycetaceae</taxon>
        <taxon>Streptomyces</taxon>
    </lineage>
</organism>
<keyword evidence="3" id="KW-1185">Reference proteome</keyword>
<gene>
    <name evidence="2" type="ORF">QO019_000116</name>
</gene>
<dbReference type="RefSeq" id="WP_337590486.1">
    <property type="nucleotide sequence ID" value="NZ_JAUSWC010000001.1"/>
</dbReference>
<sequence>MAATAEGYQLAFRVASVIAAGALGLAAVVLRTRRQDARTEGRFESLR</sequence>
<protein>
    <submittedName>
        <fullName evidence="2">Uncharacterized protein</fullName>
    </submittedName>
</protein>
<dbReference type="Proteomes" id="UP001236795">
    <property type="component" value="Unassembled WGS sequence"/>
</dbReference>
<dbReference type="EMBL" id="JAUSWC010000001">
    <property type="protein sequence ID" value="MDQ0485286.1"/>
    <property type="molecule type" value="Genomic_DNA"/>
</dbReference>
<name>A0ABU0K7E4_9ACTN</name>
<keyword evidence="1" id="KW-0812">Transmembrane</keyword>
<comment type="caution">
    <text evidence="2">The sequence shown here is derived from an EMBL/GenBank/DDBJ whole genome shotgun (WGS) entry which is preliminary data.</text>
</comment>
<evidence type="ECO:0000313" key="3">
    <source>
        <dbReference type="Proteomes" id="UP001236795"/>
    </source>
</evidence>
<keyword evidence="1" id="KW-1133">Transmembrane helix</keyword>